<feature type="compositionally biased region" description="Basic residues" evidence="1">
    <location>
        <begin position="176"/>
        <end position="186"/>
    </location>
</feature>
<name>A0AAD5XE36_9FUNG</name>
<evidence type="ECO:0000313" key="3">
    <source>
        <dbReference type="Proteomes" id="UP001211907"/>
    </source>
</evidence>
<proteinExistence type="predicted"/>
<protein>
    <submittedName>
        <fullName evidence="2">Uncharacterized protein</fullName>
    </submittedName>
</protein>
<feature type="region of interest" description="Disordered" evidence="1">
    <location>
        <begin position="155"/>
        <end position="186"/>
    </location>
</feature>
<reference evidence="2" key="1">
    <citation type="submission" date="2020-05" db="EMBL/GenBank/DDBJ databases">
        <title>Phylogenomic resolution of chytrid fungi.</title>
        <authorList>
            <person name="Stajich J.E."/>
            <person name="Amses K."/>
            <person name="Simmons R."/>
            <person name="Seto K."/>
            <person name="Myers J."/>
            <person name="Bonds A."/>
            <person name="Quandt C.A."/>
            <person name="Barry K."/>
            <person name="Liu P."/>
            <person name="Grigoriev I."/>
            <person name="Longcore J.E."/>
            <person name="James T.Y."/>
        </authorList>
    </citation>
    <scope>NUCLEOTIDE SEQUENCE</scope>
    <source>
        <strain evidence="2">JEL0513</strain>
    </source>
</reference>
<organism evidence="2 3">
    <name type="scientific">Physocladia obscura</name>
    <dbReference type="NCBI Taxonomy" id="109957"/>
    <lineage>
        <taxon>Eukaryota</taxon>
        <taxon>Fungi</taxon>
        <taxon>Fungi incertae sedis</taxon>
        <taxon>Chytridiomycota</taxon>
        <taxon>Chytridiomycota incertae sedis</taxon>
        <taxon>Chytridiomycetes</taxon>
        <taxon>Chytridiales</taxon>
        <taxon>Chytriomycetaceae</taxon>
        <taxon>Physocladia</taxon>
    </lineage>
</organism>
<comment type="caution">
    <text evidence="2">The sequence shown here is derived from an EMBL/GenBank/DDBJ whole genome shotgun (WGS) entry which is preliminary data.</text>
</comment>
<dbReference type="AlphaFoldDB" id="A0AAD5XE36"/>
<keyword evidence="3" id="KW-1185">Reference proteome</keyword>
<sequence length="186" mass="21846">TRISTCISNLIESSSSNTLKFTESQILSLHNFLMGLIHEELDLATNFDDFTDNVQVGLSDTTISALLDDFNENLEDCLSKFVGLHIYRVRRALLNECLECVQDIMQDARMTLEAAWANKIAAEEEAKYFRRTEFERSRSSRDRPERINVKWRQQYKDESREYQQDPIVIQREKTKPPKKYSRGKWI</sequence>
<evidence type="ECO:0000313" key="2">
    <source>
        <dbReference type="EMBL" id="KAJ3111554.1"/>
    </source>
</evidence>
<evidence type="ECO:0000256" key="1">
    <source>
        <dbReference type="SAM" id="MobiDB-lite"/>
    </source>
</evidence>
<accession>A0AAD5XE36</accession>
<gene>
    <name evidence="2" type="ORF">HK100_002644</name>
</gene>
<dbReference type="EMBL" id="JADGJH010001619">
    <property type="protein sequence ID" value="KAJ3111554.1"/>
    <property type="molecule type" value="Genomic_DNA"/>
</dbReference>
<dbReference type="Proteomes" id="UP001211907">
    <property type="component" value="Unassembled WGS sequence"/>
</dbReference>
<feature type="non-terminal residue" evidence="2">
    <location>
        <position position="1"/>
    </location>
</feature>